<comment type="caution">
    <text evidence="1">The sequence shown here is derived from an EMBL/GenBank/DDBJ whole genome shotgun (WGS) entry which is preliminary data.</text>
</comment>
<accession>A0A0F9MFH6</accession>
<name>A0A0F9MFH6_9ZZZZ</name>
<gene>
    <name evidence="1" type="ORF">LCGC14_1080690</name>
</gene>
<proteinExistence type="predicted"/>
<feature type="non-terminal residue" evidence="1">
    <location>
        <position position="377"/>
    </location>
</feature>
<reference evidence="1" key="1">
    <citation type="journal article" date="2015" name="Nature">
        <title>Complex archaea that bridge the gap between prokaryotes and eukaryotes.</title>
        <authorList>
            <person name="Spang A."/>
            <person name="Saw J.H."/>
            <person name="Jorgensen S.L."/>
            <person name="Zaremba-Niedzwiedzka K."/>
            <person name="Martijn J."/>
            <person name="Lind A.E."/>
            <person name="van Eijk R."/>
            <person name="Schleper C."/>
            <person name="Guy L."/>
            <person name="Ettema T.J."/>
        </authorList>
    </citation>
    <scope>NUCLEOTIDE SEQUENCE</scope>
</reference>
<organism evidence="1">
    <name type="scientific">marine sediment metagenome</name>
    <dbReference type="NCBI Taxonomy" id="412755"/>
    <lineage>
        <taxon>unclassified sequences</taxon>
        <taxon>metagenomes</taxon>
        <taxon>ecological metagenomes</taxon>
    </lineage>
</organism>
<protein>
    <submittedName>
        <fullName evidence="1">Uncharacterized protein</fullName>
    </submittedName>
</protein>
<dbReference type="EMBL" id="LAZR01004727">
    <property type="protein sequence ID" value="KKN06110.1"/>
    <property type="molecule type" value="Genomic_DNA"/>
</dbReference>
<evidence type="ECO:0000313" key="1">
    <source>
        <dbReference type="EMBL" id="KKN06110.1"/>
    </source>
</evidence>
<sequence length="377" mass="41877">MSEIHDHLIKLADHLDSLGKPDCADKIDTLIKSASLSKVAQYVGVIGYVLKQNRAMGNCIRKKRVTSNSSMQDVVLECLSEYQDGQSYGNNEWTAKYAQVIKQGPDLFGNAHLYFISALGYESKIPEHIANVQKIDETLREEGIEDAIISKILSNVDTLGNILQKEANLPFPFKVAAPQSPRGRWSRFWNPSETSWNPLSWSKGQRQRGQNLDTMAEMDQLLEQVMGIITTGRSLQSSINRLKGMEGYLSGKISGINKRQITPILQAIQSLDPTNWSANLRVLQNLGPALEKIKATGDPNLIQIVDRATQLTQEISSGVKSIYTNLETAQNTMQTLRQREPLAGRRDFSGAGQGTLTSDVFGTLQEVLDYISQNPLD</sequence>
<dbReference type="AlphaFoldDB" id="A0A0F9MFH6"/>